<reference evidence="1 2" key="1">
    <citation type="submission" date="2021-05" db="EMBL/GenBank/DDBJ databases">
        <title>Draft Whole Genome Sequencing Of Biosensor Chromobacterium violaceum Strain CV026 Reveals A Regulatory RNA In Chromobacterium violaceum Phenotype Regulatory Network.</title>
        <authorList>
            <person name="Hong K.W."/>
            <person name="Chan K.G."/>
            <person name="Chang C.-Y."/>
        </authorList>
    </citation>
    <scope>NUCLEOTIDE SEQUENCE [LARGE SCALE GENOMIC DNA]</scope>
    <source>
        <strain evidence="1 2">ATCC 31532</strain>
    </source>
</reference>
<sequence length="139" mass="15726">MVQIYCNHFVGKKLTPGFYEAILQPDGDQEHHIVERINEENARTALSKTKPPRNYTTIGTKEMWSNVIENYIKTNKLNFTIRNPIFIKCNETGGLQTATITPLGGLTLSNAGPLNLCLTFYQSNASQIAPILKWSFDHR</sequence>
<organism evidence="1 2">
    <name type="scientific">Chromobacterium subtsugae</name>
    <dbReference type="NCBI Taxonomy" id="251747"/>
    <lineage>
        <taxon>Bacteria</taxon>
        <taxon>Pseudomonadati</taxon>
        <taxon>Pseudomonadota</taxon>
        <taxon>Betaproteobacteria</taxon>
        <taxon>Neisseriales</taxon>
        <taxon>Chromobacteriaceae</taxon>
        <taxon>Chromobacterium</taxon>
    </lineage>
</organism>
<gene>
    <name evidence="1" type="ORF">KIF53_05515</name>
</gene>
<dbReference type="EMBL" id="JAHDTB010000003">
    <property type="protein sequence ID" value="MBW8287085.1"/>
    <property type="molecule type" value="Genomic_DNA"/>
</dbReference>
<protein>
    <submittedName>
        <fullName evidence="1">Uncharacterized protein</fullName>
    </submittedName>
</protein>
<dbReference type="GeneID" id="89685053"/>
<accession>A0ABS7FAG8</accession>
<evidence type="ECO:0000313" key="2">
    <source>
        <dbReference type="Proteomes" id="UP000711178"/>
    </source>
</evidence>
<evidence type="ECO:0000313" key="1">
    <source>
        <dbReference type="EMBL" id="MBW8287085.1"/>
    </source>
</evidence>
<dbReference type="Proteomes" id="UP000711178">
    <property type="component" value="Unassembled WGS sequence"/>
</dbReference>
<proteinExistence type="predicted"/>
<name>A0ABS7FAG8_9NEIS</name>
<dbReference type="RefSeq" id="WP_146008354.1">
    <property type="nucleotide sequence ID" value="NZ_CP142381.1"/>
</dbReference>
<keyword evidence="2" id="KW-1185">Reference proteome</keyword>
<comment type="caution">
    <text evidence="1">The sequence shown here is derived from an EMBL/GenBank/DDBJ whole genome shotgun (WGS) entry which is preliminary data.</text>
</comment>